<dbReference type="EnsemblPlants" id="LPERR10G13420.1">
    <property type="protein sequence ID" value="LPERR10G13420.1"/>
    <property type="gene ID" value="LPERR10G13420"/>
</dbReference>
<dbReference type="AlphaFoldDB" id="A0A0D9XM35"/>
<keyword evidence="3" id="KW-1185">Reference proteome</keyword>
<evidence type="ECO:0000256" key="1">
    <source>
        <dbReference type="SAM" id="MobiDB-lite"/>
    </source>
</evidence>
<reference evidence="2" key="3">
    <citation type="submission" date="2015-04" db="UniProtKB">
        <authorList>
            <consortium name="EnsemblPlants"/>
        </authorList>
    </citation>
    <scope>IDENTIFICATION</scope>
</reference>
<proteinExistence type="predicted"/>
<protein>
    <recommendedName>
        <fullName evidence="4">Replication factor A C-terminal domain-containing protein</fullName>
    </recommendedName>
</protein>
<reference evidence="3" key="2">
    <citation type="submission" date="2013-12" db="EMBL/GenBank/DDBJ databases">
        <authorList>
            <person name="Yu Y."/>
            <person name="Lee S."/>
            <person name="de Baynast K."/>
            <person name="Wissotski M."/>
            <person name="Liu L."/>
            <person name="Talag J."/>
            <person name="Goicoechea J."/>
            <person name="Angelova A."/>
            <person name="Jetty R."/>
            <person name="Kudrna D."/>
            <person name="Golser W."/>
            <person name="Rivera L."/>
            <person name="Zhang J."/>
            <person name="Wing R."/>
        </authorList>
    </citation>
    <scope>NUCLEOTIDE SEQUENCE</scope>
</reference>
<dbReference type="eggNOG" id="ENOG502RZ6A">
    <property type="taxonomic scope" value="Eukaryota"/>
</dbReference>
<dbReference type="Gene3D" id="2.40.50.140">
    <property type="entry name" value="Nucleic acid-binding proteins"/>
    <property type="match status" value="1"/>
</dbReference>
<dbReference type="STRING" id="77586.A0A0D9XM35"/>
<accession>A0A0D9XM35</accession>
<sequence length="198" mass="20824">MALVVTSNGETAPPPPPATAAATWTPPYCTIVAADMSDFCYLSCPRCERALPDHAAACAACGGGGGVPAPVRVYRLGVSLATHDRVVRAVVFDRAARGLVGCPADELSRFFSEHEGADRAAEEALEGEMCRVAMRALAAAKGGDGGGDDEEERFRAVSVVPLRDGFRPLIDTLTTLYYPDDGDAPETSSSPPRLELEK</sequence>
<organism evidence="2 3">
    <name type="scientific">Leersia perrieri</name>
    <dbReference type="NCBI Taxonomy" id="77586"/>
    <lineage>
        <taxon>Eukaryota</taxon>
        <taxon>Viridiplantae</taxon>
        <taxon>Streptophyta</taxon>
        <taxon>Embryophyta</taxon>
        <taxon>Tracheophyta</taxon>
        <taxon>Spermatophyta</taxon>
        <taxon>Magnoliopsida</taxon>
        <taxon>Liliopsida</taxon>
        <taxon>Poales</taxon>
        <taxon>Poaceae</taxon>
        <taxon>BOP clade</taxon>
        <taxon>Oryzoideae</taxon>
        <taxon>Oryzeae</taxon>
        <taxon>Oryzinae</taxon>
        <taxon>Leersia</taxon>
    </lineage>
</organism>
<dbReference type="Gramene" id="LPERR10G13420.1">
    <property type="protein sequence ID" value="LPERR10G13420.1"/>
    <property type="gene ID" value="LPERR10G13420"/>
</dbReference>
<evidence type="ECO:0000313" key="3">
    <source>
        <dbReference type="Proteomes" id="UP000032180"/>
    </source>
</evidence>
<evidence type="ECO:0000313" key="2">
    <source>
        <dbReference type="EnsemblPlants" id="LPERR10G13420.1"/>
    </source>
</evidence>
<reference evidence="2 3" key="1">
    <citation type="submission" date="2012-08" db="EMBL/GenBank/DDBJ databases">
        <title>Oryza genome evolution.</title>
        <authorList>
            <person name="Wing R.A."/>
        </authorList>
    </citation>
    <scope>NUCLEOTIDE SEQUENCE</scope>
</reference>
<dbReference type="HOGENOM" id="CLU_1655142_0_0_1"/>
<dbReference type="InterPro" id="IPR012340">
    <property type="entry name" value="NA-bd_OB-fold"/>
</dbReference>
<feature type="region of interest" description="Disordered" evidence="1">
    <location>
        <begin position="177"/>
        <end position="198"/>
    </location>
</feature>
<dbReference type="Proteomes" id="UP000032180">
    <property type="component" value="Chromosome 10"/>
</dbReference>
<evidence type="ECO:0008006" key="4">
    <source>
        <dbReference type="Google" id="ProtNLM"/>
    </source>
</evidence>
<name>A0A0D9XM35_9ORYZ</name>
<dbReference type="SUPFAM" id="SSF50249">
    <property type="entry name" value="Nucleic acid-binding proteins"/>
    <property type="match status" value="1"/>
</dbReference>